<accession>A0A9Q8INA1</accession>
<dbReference type="Proteomes" id="UP000784700">
    <property type="component" value="Unassembled WGS sequence"/>
</dbReference>
<keyword evidence="1" id="KW-0812">Transmembrane</keyword>
<keyword evidence="1" id="KW-1133">Transmembrane helix</keyword>
<feature type="transmembrane region" description="Helical" evidence="1">
    <location>
        <begin position="227"/>
        <end position="249"/>
    </location>
</feature>
<evidence type="ECO:0000256" key="1">
    <source>
        <dbReference type="SAM" id="Phobius"/>
    </source>
</evidence>
<evidence type="ECO:0000259" key="2">
    <source>
        <dbReference type="Pfam" id="PF13248"/>
    </source>
</evidence>
<feature type="transmembrane region" description="Helical" evidence="1">
    <location>
        <begin position="161"/>
        <end position="182"/>
    </location>
</feature>
<feature type="transmembrane region" description="Helical" evidence="1">
    <location>
        <begin position="77"/>
        <end position="97"/>
    </location>
</feature>
<dbReference type="InterPro" id="IPR059113">
    <property type="entry name" value="Znf_ribbon"/>
</dbReference>
<gene>
    <name evidence="3" type="ORF">DY130_04820</name>
</gene>
<organism evidence="3 4">
    <name type="scientific">Apilactobacillus micheneri</name>
    <dbReference type="NCBI Taxonomy" id="1899430"/>
    <lineage>
        <taxon>Bacteria</taxon>
        <taxon>Bacillati</taxon>
        <taxon>Bacillota</taxon>
        <taxon>Bacilli</taxon>
        <taxon>Lactobacillales</taxon>
        <taxon>Lactobacillaceae</taxon>
        <taxon>Apilactobacillus</taxon>
    </lineage>
</organism>
<protein>
    <submittedName>
        <fullName evidence="3">Zinc ribbon domain-containing protein</fullName>
    </submittedName>
</protein>
<proteinExistence type="predicted"/>
<keyword evidence="1" id="KW-0472">Membrane</keyword>
<sequence>MKKCPKCGASVDSSSKFCTNCGYSFMNNDQSQMNNQQNNTQDNINRNVENVKKYSNGYFSWFMKSIKKPSESIENTHTYYGLTSFIISAVLIAFSLYNTISSFVSVIKDYGIKEKFISEAADNLSAADSSLESSSGDSGKAFIPFMNRFVKFMNDSYKMNFLKALIFIIIIMIVWLAIGFFAKKLSSNNKLSIFNYLNKLAEYTNYIIIIEIFIALFSIVGNSYSNIMIIIVLLSLLIPLIYNIGLSFLIFKDIKGKMDKLYVMPVAILIDLIIAYEIIKYFFN</sequence>
<comment type="caution">
    <text evidence="3">The sequence shown here is derived from an EMBL/GenBank/DDBJ whole genome shotgun (WGS) entry which is preliminary data.</text>
</comment>
<reference evidence="3" key="1">
    <citation type="submission" date="2018-08" db="EMBL/GenBank/DDBJ databases">
        <title>Comparative genomics of wild bee and flower associated Lactobacillus reveals potential adaptation to the bee host.</title>
        <authorList>
            <person name="Vuong H.Q."/>
            <person name="Mcfrederick Q.S."/>
        </authorList>
    </citation>
    <scope>NUCLEOTIDE SEQUENCE</scope>
    <source>
        <strain evidence="3">HV_63</strain>
    </source>
</reference>
<dbReference type="RefSeq" id="WP_140936284.1">
    <property type="nucleotide sequence ID" value="NZ_QUBF01000004.1"/>
</dbReference>
<name>A0A9Q8INA1_9LACO</name>
<dbReference type="AlphaFoldDB" id="A0A9Q8INA1"/>
<feature type="transmembrane region" description="Helical" evidence="1">
    <location>
        <begin position="261"/>
        <end position="283"/>
    </location>
</feature>
<feature type="transmembrane region" description="Helical" evidence="1">
    <location>
        <begin position="203"/>
        <end position="221"/>
    </location>
</feature>
<evidence type="ECO:0000313" key="4">
    <source>
        <dbReference type="Proteomes" id="UP000784700"/>
    </source>
</evidence>
<dbReference type="Pfam" id="PF13248">
    <property type="entry name" value="Zn_ribbon_3"/>
    <property type="match status" value="1"/>
</dbReference>
<evidence type="ECO:0000313" key="3">
    <source>
        <dbReference type="EMBL" id="TPR43757.1"/>
    </source>
</evidence>
<dbReference type="EMBL" id="QUBG01000004">
    <property type="protein sequence ID" value="TPR43757.1"/>
    <property type="molecule type" value="Genomic_DNA"/>
</dbReference>
<feature type="domain" description="Putative zinc-ribbon" evidence="2">
    <location>
        <begin position="1"/>
        <end position="23"/>
    </location>
</feature>